<dbReference type="RefSeq" id="WP_272749807.1">
    <property type="nucleotide sequence ID" value="NZ_JAQQKX010000030.1"/>
</dbReference>
<organism evidence="4 5">
    <name type="scientific">Asticcacaulis aquaticus</name>
    <dbReference type="NCBI Taxonomy" id="2984212"/>
    <lineage>
        <taxon>Bacteria</taxon>
        <taxon>Pseudomonadati</taxon>
        <taxon>Pseudomonadota</taxon>
        <taxon>Alphaproteobacteria</taxon>
        <taxon>Caulobacterales</taxon>
        <taxon>Caulobacteraceae</taxon>
        <taxon>Asticcacaulis</taxon>
    </lineage>
</organism>
<feature type="domain" description="BD-FAE-like" evidence="3">
    <location>
        <begin position="31"/>
        <end position="230"/>
    </location>
</feature>
<dbReference type="Gene3D" id="3.40.50.1820">
    <property type="entry name" value="alpha/beta hydrolase"/>
    <property type="match status" value="1"/>
</dbReference>
<comment type="caution">
    <text evidence="4">The sequence shown here is derived from an EMBL/GenBank/DDBJ whole genome shotgun (WGS) entry which is preliminary data.</text>
</comment>
<protein>
    <submittedName>
        <fullName evidence="4">Alpha/beta hydrolase</fullName>
    </submittedName>
</protein>
<accession>A0ABT5HZ55</accession>
<sequence>MGLTAPHLTEGSPAATNPPARRLTGITRPRLEVYRPARPNGAAFLIIPGGGYRHVSVELEGEQIARACCDQGITAFVLIYRLPGEGWQDAANVPLADAQRAMRIIRHRSKAYGIDPDRIGAIGFSAGGHLCGSLVTRSTDVVYKPVDDLDTLNTAPNLFAAIYPVVSMRPEIAHKGSALLLLGKDPTPDQIVAYSVDERVSSAAPPAFLVHAEDDPSVSVTHTLALRAALKAHNVRVETHLFPTGGHGFGLKSSAPHWFDLFLRFLMRQGLLASADSKANRS</sequence>
<dbReference type="GO" id="GO:0016787">
    <property type="term" value="F:hydrolase activity"/>
    <property type="evidence" value="ECO:0007669"/>
    <property type="project" value="UniProtKB-KW"/>
</dbReference>
<feature type="region of interest" description="Disordered" evidence="2">
    <location>
        <begin position="1"/>
        <end position="22"/>
    </location>
</feature>
<keyword evidence="1 4" id="KW-0378">Hydrolase</keyword>
<dbReference type="Proteomes" id="UP001214854">
    <property type="component" value="Unassembled WGS sequence"/>
</dbReference>
<evidence type="ECO:0000256" key="2">
    <source>
        <dbReference type="SAM" id="MobiDB-lite"/>
    </source>
</evidence>
<name>A0ABT5HZ55_9CAUL</name>
<evidence type="ECO:0000259" key="3">
    <source>
        <dbReference type="Pfam" id="PF20434"/>
    </source>
</evidence>
<gene>
    <name evidence="4" type="ORF">PQU92_18645</name>
</gene>
<dbReference type="PANTHER" id="PTHR48081">
    <property type="entry name" value="AB HYDROLASE SUPERFAMILY PROTEIN C4A8.06C"/>
    <property type="match status" value="1"/>
</dbReference>
<dbReference type="Pfam" id="PF20434">
    <property type="entry name" value="BD-FAE"/>
    <property type="match status" value="1"/>
</dbReference>
<reference evidence="4 5" key="1">
    <citation type="submission" date="2023-01" db="EMBL/GenBank/DDBJ databases">
        <title>Novel species of the genus Asticcacaulis isolated from rivers.</title>
        <authorList>
            <person name="Lu H."/>
        </authorList>
    </citation>
    <scope>NUCLEOTIDE SEQUENCE [LARGE SCALE GENOMIC DNA]</scope>
    <source>
        <strain evidence="4 5">BYS171W</strain>
    </source>
</reference>
<dbReference type="PANTHER" id="PTHR48081:SF6">
    <property type="entry name" value="PEPTIDASE S9 PROLYL OLIGOPEPTIDASE CATALYTIC DOMAIN-CONTAINING PROTEIN"/>
    <property type="match status" value="1"/>
</dbReference>
<dbReference type="InterPro" id="IPR029058">
    <property type="entry name" value="AB_hydrolase_fold"/>
</dbReference>
<evidence type="ECO:0000313" key="5">
    <source>
        <dbReference type="Proteomes" id="UP001214854"/>
    </source>
</evidence>
<dbReference type="EMBL" id="JAQQKX010000030">
    <property type="protein sequence ID" value="MDC7685308.1"/>
    <property type="molecule type" value="Genomic_DNA"/>
</dbReference>
<dbReference type="InterPro" id="IPR050300">
    <property type="entry name" value="GDXG_lipolytic_enzyme"/>
</dbReference>
<proteinExistence type="predicted"/>
<dbReference type="SUPFAM" id="SSF53474">
    <property type="entry name" value="alpha/beta-Hydrolases"/>
    <property type="match status" value="1"/>
</dbReference>
<evidence type="ECO:0000256" key="1">
    <source>
        <dbReference type="ARBA" id="ARBA00022801"/>
    </source>
</evidence>
<dbReference type="InterPro" id="IPR049492">
    <property type="entry name" value="BD-FAE-like_dom"/>
</dbReference>
<evidence type="ECO:0000313" key="4">
    <source>
        <dbReference type="EMBL" id="MDC7685308.1"/>
    </source>
</evidence>
<keyword evidence="5" id="KW-1185">Reference proteome</keyword>